<keyword evidence="1" id="KW-0472">Membrane</keyword>
<dbReference type="RefSeq" id="WP_171100680.1">
    <property type="nucleotide sequence ID" value="NZ_CP053084.1"/>
</dbReference>
<dbReference type="Proteomes" id="UP000501130">
    <property type="component" value="Chromosome"/>
</dbReference>
<feature type="transmembrane region" description="Helical" evidence="1">
    <location>
        <begin position="12"/>
        <end position="32"/>
    </location>
</feature>
<evidence type="ECO:0000256" key="1">
    <source>
        <dbReference type="SAM" id="Phobius"/>
    </source>
</evidence>
<proteinExistence type="predicted"/>
<reference evidence="2 3" key="1">
    <citation type="submission" date="2020-05" db="EMBL/GenBank/DDBJ databases">
        <title>Compete genome of Limnobacter sp. SAORIC-580.</title>
        <authorList>
            <person name="Song J."/>
            <person name="Cho J.-C."/>
        </authorList>
    </citation>
    <scope>NUCLEOTIDE SEQUENCE [LARGE SCALE GENOMIC DNA]</scope>
    <source>
        <strain evidence="2 3">SAORIC-580</strain>
    </source>
</reference>
<evidence type="ECO:0000313" key="3">
    <source>
        <dbReference type="Proteomes" id="UP000501130"/>
    </source>
</evidence>
<dbReference type="EMBL" id="CP053084">
    <property type="protein sequence ID" value="QJR30594.1"/>
    <property type="molecule type" value="Genomic_DNA"/>
</dbReference>
<keyword evidence="1" id="KW-0812">Transmembrane</keyword>
<keyword evidence="1" id="KW-1133">Transmembrane helix</keyword>
<protein>
    <submittedName>
        <fullName evidence="2">Uncharacterized protein</fullName>
    </submittedName>
</protein>
<keyword evidence="3" id="KW-1185">Reference proteome</keyword>
<gene>
    <name evidence="2" type="ORF">HKT17_13255</name>
</gene>
<sequence>MNRKFFQQQSGFIASYILYGIGLLAIVGAAYARLSTNTQQGQSVQDTVNEVAVQLEVIKGKIMLCAAVYPDGDHAQFDTRHAYPAPATAGNIAVISAVACPTPNGPLSLALMPDGIPLPVSPPDFEEWVYEHTEAGGIRLRLIPRLSGGAAATRERLLRQYDGSIIANGDEIVFAVLN</sequence>
<organism evidence="2 3">
    <name type="scientific">Limnobacter profundi</name>
    <dbReference type="NCBI Taxonomy" id="2732163"/>
    <lineage>
        <taxon>Bacteria</taxon>
        <taxon>Pseudomonadati</taxon>
        <taxon>Pseudomonadota</taxon>
        <taxon>Betaproteobacteria</taxon>
        <taxon>Burkholderiales</taxon>
        <taxon>Burkholderiaceae</taxon>
        <taxon>Limnobacter</taxon>
    </lineage>
</organism>
<evidence type="ECO:0000313" key="2">
    <source>
        <dbReference type="EMBL" id="QJR30594.1"/>
    </source>
</evidence>
<name>A0ABX6NAA0_9BURK</name>
<accession>A0ABX6NAA0</accession>